<dbReference type="InterPro" id="IPR018383">
    <property type="entry name" value="UPF0324_pro"/>
</dbReference>
<gene>
    <name evidence="8" type="ORF">FHS90_004020</name>
</gene>
<comment type="similarity">
    <text evidence="2">Belongs to the UPF0324 family.</text>
</comment>
<feature type="transmembrane region" description="Helical" evidence="7">
    <location>
        <begin position="256"/>
        <end position="279"/>
    </location>
</feature>
<dbReference type="PROSITE" id="PS51257">
    <property type="entry name" value="PROKAR_LIPOPROTEIN"/>
    <property type="match status" value="1"/>
</dbReference>
<keyword evidence="3" id="KW-1003">Cell membrane</keyword>
<dbReference type="GO" id="GO:0005886">
    <property type="term" value="C:plasma membrane"/>
    <property type="evidence" value="ECO:0007669"/>
    <property type="project" value="UniProtKB-SubCell"/>
</dbReference>
<feature type="transmembrane region" description="Helical" evidence="7">
    <location>
        <begin position="291"/>
        <end position="310"/>
    </location>
</feature>
<keyword evidence="9" id="KW-1185">Reference proteome</keyword>
<dbReference type="Proteomes" id="UP000563094">
    <property type="component" value="Unassembled WGS sequence"/>
</dbReference>
<evidence type="ECO:0000313" key="9">
    <source>
        <dbReference type="Proteomes" id="UP000563094"/>
    </source>
</evidence>
<proteinExistence type="inferred from homology"/>
<sequence>MSARLFSVAQPAFILAGACCLTPWVSPPVALGLGVLLANTTGNPFRQATPALTKKLLQLSIVGLGFGMNAQAAVQASSTGFTLTVASICFTLLVGFLLGKWLKVENTTAYLVAVGTAICGGSAIAAVSPLVQAQEKQMSLSLGIVFLLNSVALVVFPWLGHRLHLSQAQFGVWAALAIHDTSSVVGAGQSYGEAALQLATTVKMARALWIIPVAVLTAWRFQSADGGKFTVPYFIGAFVLAMLLNTYAPASFTPAFTFIAALAKRTLTLTLFLAGSGLVWSALKTLGIRPLLMGLLLWLLLGTGSLFAILQ</sequence>
<dbReference type="RefSeq" id="WP_182514224.1">
    <property type="nucleotide sequence ID" value="NZ_JACJIQ010000020.1"/>
</dbReference>
<dbReference type="EMBL" id="JACJIQ010000020">
    <property type="protein sequence ID" value="MBA9079285.1"/>
    <property type="molecule type" value="Genomic_DNA"/>
</dbReference>
<evidence type="ECO:0000256" key="6">
    <source>
        <dbReference type="ARBA" id="ARBA00023136"/>
    </source>
</evidence>
<evidence type="ECO:0000256" key="4">
    <source>
        <dbReference type="ARBA" id="ARBA00022692"/>
    </source>
</evidence>
<evidence type="ECO:0000256" key="1">
    <source>
        <dbReference type="ARBA" id="ARBA00004651"/>
    </source>
</evidence>
<evidence type="ECO:0000256" key="5">
    <source>
        <dbReference type="ARBA" id="ARBA00022989"/>
    </source>
</evidence>
<name>A0A839GUX4_9BACT</name>
<keyword evidence="4 7" id="KW-0812">Transmembrane</keyword>
<dbReference type="PANTHER" id="PTHR30106:SF1">
    <property type="entry name" value="UPF0324 MEMBRANE PROTEIN FN0533"/>
    <property type="match status" value="1"/>
</dbReference>
<evidence type="ECO:0000256" key="2">
    <source>
        <dbReference type="ARBA" id="ARBA00007977"/>
    </source>
</evidence>
<feature type="transmembrane region" description="Helical" evidence="7">
    <location>
        <begin position="204"/>
        <end position="221"/>
    </location>
</feature>
<dbReference type="Pfam" id="PF03601">
    <property type="entry name" value="Cons_hypoth698"/>
    <property type="match status" value="1"/>
</dbReference>
<dbReference type="AlphaFoldDB" id="A0A839GUX4"/>
<dbReference type="PANTHER" id="PTHR30106">
    <property type="entry name" value="INNER MEMBRANE PROTEIN YEIH-RELATED"/>
    <property type="match status" value="1"/>
</dbReference>
<feature type="transmembrane region" description="Helical" evidence="7">
    <location>
        <begin position="81"/>
        <end position="102"/>
    </location>
</feature>
<accession>A0A839GUX4</accession>
<comment type="subcellular location">
    <subcellularLocation>
        <location evidence="1">Cell membrane</location>
        <topology evidence="1">Multi-pass membrane protein</topology>
    </subcellularLocation>
</comment>
<organism evidence="8 9">
    <name type="scientific">Rufibacter quisquiliarum</name>
    <dbReference type="NCBI Taxonomy" id="1549639"/>
    <lineage>
        <taxon>Bacteria</taxon>
        <taxon>Pseudomonadati</taxon>
        <taxon>Bacteroidota</taxon>
        <taxon>Cytophagia</taxon>
        <taxon>Cytophagales</taxon>
        <taxon>Hymenobacteraceae</taxon>
        <taxon>Rufibacter</taxon>
    </lineage>
</organism>
<feature type="transmembrane region" description="Helical" evidence="7">
    <location>
        <begin position="140"/>
        <end position="159"/>
    </location>
</feature>
<feature type="transmembrane region" description="Helical" evidence="7">
    <location>
        <begin position="108"/>
        <end position="128"/>
    </location>
</feature>
<reference evidence="8 9" key="1">
    <citation type="submission" date="2020-08" db="EMBL/GenBank/DDBJ databases">
        <title>Genomic Encyclopedia of Type Strains, Phase IV (KMG-IV): sequencing the most valuable type-strain genomes for metagenomic binning, comparative biology and taxonomic classification.</title>
        <authorList>
            <person name="Goeker M."/>
        </authorList>
    </citation>
    <scope>NUCLEOTIDE SEQUENCE [LARGE SCALE GENOMIC DNA]</scope>
    <source>
        <strain evidence="8 9">DSM 29854</strain>
    </source>
</reference>
<keyword evidence="6 7" id="KW-0472">Membrane</keyword>
<comment type="caution">
    <text evidence="8">The sequence shown here is derived from an EMBL/GenBank/DDBJ whole genome shotgun (WGS) entry which is preliminary data.</text>
</comment>
<evidence type="ECO:0000256" key="3">
    <source>
        <dbReference type="ARBA" id="ARBA00022475"/>
    </source>
</evidence>
<evidence type="ECO:0000313" key="8">
    <source>
        <dbReference type="EMBL" id="MBA9079285.1"/>
    </source>
</evidence>
<feature type="transmembrane region" description="Helical" evidence="7">
    <location>
        <begin position="233"/>
        <end position="250"/>
    </location>
</feature>
<evidence type="ECO:0000256" key="7">
    <source>
        <dbReference type="SAM" id="Phobius"/>
    </source>
</evidence>
<protein>
    <submittedName>
        <fullName evidence="8">Putative integral membrane protein (TIGR00698 family)</fullName>
    </submittedName>
</protein>
<keyword evidence="5 7" id="KW-1133">Transmembrane helix</keyword>